<protein>
    <recommendedName>
        <fullName evidence="1">endopeptidase La</fullName>
        <ecNumber evidence="1">3.4.21.53</ecNumber>
    </recommendedName>
</protein>
<keyword evidence="3" id="KW-0472">Membrane</keyword>
<dbReference type="EMBL" id="JABEMA010000022">
    <property type="protein sequence ID" value="NNH22144.1"/>
    <property type="molecule type" value="Genomic_DNA"/>
</dbReference>
<dbReference type="InterPro" id="IPR020568">
    <property type="entry name" value="Ribosomal_Su5_D2-typ_SF"/>
</dbReference>
<evidence type="ECO:0000256" key="3">
    <source>
        <dbReference type="SAM" id="Phobius"/>
    </source>
</evidence>
<evidence type="ECO:0000313" key="6">
    <source>
        <dbReference type="Proteomes" id="UP000555552"/>
    </source>
</evidence>
<evidence type="ECO:0000256" key="2">
    <source>
        <dbReference type="SAM" id="MobiDB-lite"/>
    </source>
</evidence>
<feature type="transmembrane region" description="Helical" evidence="3">
    <location>
        <begin position="33"/>
        <end position="54"/>
    </location>
</feature>
<dbReference type="Proteomes" id="UP000555552">
    <property type="component" value="Unassembled WGS sequence"/>
</dbReference>
<dbReference type="InterPro" id="IPR008269">
    <property type="entry name" value="Lon_proteolytic"/>
</dbReference>
<dbReference type="InterPro" id="IPR001478">
    <property type="entry name" value="PDZ"/>
</dbReference>
<dbReference type="GO" id="GO:0004252">
    <property type="term" value="F:serine-type endopeptidase activity"/>
    <property type="evidence" value="ECO:0007669"/>
    <property type="project" value="UniProtKB-UniRule"/>
</dbReference>
<dbReference type="GO" id="GO:0004176">
    <property type="term" value="F:ATP-dependent peptidase activity"/>
    <property type="evidence" value="ECO:0007669"/>
    <property type="project" value="UniProtKB-UniRule"/>
</dbReference>
<dbReference type="PROSITE" id="PS51786">
    <property type="entry name" value="LON_PROTEOLYTIC"/>
    <property type="match status" value="1"/>
</dbReference>
<dbReference type="AlphaFoldDB" id="A0A849BNH8"/>
<keyword evidence="1" id="KW-0645">Protease</keyword>
<feature type="region of interest" description="Disordered" evidence="2">
    <location>
        <begin position="1"/>
        <end position="28"/>
    </location>
</feature>
<reference evidence="5 6" key="1">
    <citation type="submission" date="2020-05" db="EMBL/GenBank/DDBJ databases">
        <title>MicrobeNet Type strains.</title>
        <authorList>
            <person name="Nicholson A.C."/>
        </authorList>
    </citation>
    <scope>NUCLEOTIDE SEQUENCE [LARGE SCALE GENOMIC DNA]</scope>
    <source>
        <strain evidence="5 6">JCM 14547</strain>
    </source>
</reference>
<keyword evidence="1" id="KW-0378">Hydrolase</keyword>
<dbReference type="GO" id="GO:0005524">
    <property type="term" value="F:ATP binding"/>
    <property type="evidence" value="ECO:0007669"/>
    <property type="project" value="InterPro"/>
</dbReference>
<dbReference type="InterPro" id="IPR014721">
    <property type="entry name" value="Ribsml_uS5_D2-typ_fold_subgr"/>
</dbReference>
<comment type="caution">
    <text evidence="5">The sequence shown here is derived from an EMBL/GenBank/DDBJ whole genome shotgun (WGS) entry which is preliminary data.</text>
</comment>
<keyword evidence="3" id="KW-0812">Transmembrane</keyword>
<name>A0A849BNH8_9ACTN</name>
<dbReference type="Pfam" id="PF05362">
    <property type="entry name" value="Lon_C"/>
    <property type="match status" value="1"/>
</dbReference>
<dbReference type="SUPFAM" id="SSF50156">
    <property type="entry name" value="PDZ domain-like"/>
    <property type="match status" value="1"/>
</dbReference>
<sequence length="383" mass="38751">MGEDVSAVDRSDPDGAAGSEGGAERRRGPWRSAAGALGVCFAASLLLLSLLGAAGTPYAVEAPGPVLDVLGEGRDGEPLISVEGRETYPTEGSLDLLTVSTSGGPGRDVVLAQVVSAWLDPVEEALPVGRVFAPDQTREDVDEARQAQMSSSQQAATAAALRELDVPVDVRLRVSGAAGEELPEGLERGDVITAVDGRPAPTVDDLRAGLQEVEPGAEVRLGLERDGADLEVAVTTSRGDDGRTVLGVLLDPEVQVPFEVDISIDDVGGPSAGMVFALGLVDLLTPGSLTGGLHVAGTGTVSAEGAVGPIGGIRQKLVGASRAGAEVFLAPAVNCDEVVGHVPDGMRVVAVSSLEQARSALEELADGGGQELPGCREALAAAG</sequence>
<dbReference type="GO" id="GO:0030163">
    <property type="term" value="P:protein catabolic process"/>
    <property type="evidence" value="ECO:0007669"/>
    <property type="project" value="InterPro"/>
</dbReference>
<dbReference type="Gene3D" id="2.30.42.10">
    <property type="match status" value="1"/>
</dbReference>
<comment type="catalytic activity">
    <reaction evidence="1">
        <text>Hydrolysis of proteins in presence of ATP.</text>
        <dbReference type="EC" id="3.4.21.53"/>
    </reaction>
</comment>
<feature type="active site" evidence="1">
    <location>
        <position position="316"/>
    </location>
</feature>
<dbReference type="RefSeq" id="WP_171201996.1">
    <property type="nucleotide sequence ID" value="NZ_BAAANP010000034.1"/>
</dbReference>
<dbReference type="InterPro" id="IPR027065">
    <property type="entry name" value="Lon_Prtase"/>
</dbReference>
<dbReference type="Pfam" id="PF13180">
    <property type="entry name" value="PDZ_2"/>
    <property type="match status" value="1"/>
</dbReference>
<feature type="active site" evidence="1">
    <location>
        <position position="271"/>
    </location>
</feature>
<evidence type="ECO:0000313" key="5">
    <source>
        <dbReference type="EMBL" id="NNH22144.1"/>
    </source>
</evidence>
<keyword evidence="1" id="KW-0720">Serine protease</keyword>
<keyword evidence="6" id="KW-1185">Reference proteome</keyword>
<feature type="domain" description="Lon proteolytic" evidence="4">
    <location>
        <begin position="266"/>
        <end position="364"/>
    </location>
</feature>
<dbReference type="GO" id="GO:0006508">
    <property type="term" value="P:proteolysis"/>
    <property type="evidence" value="ECO:0007669"/>
    <property type="project" value="UniProtKB-KW"/>
</dbReference>
<keyword evidence="3" id="KW-1133">Transmembrane helix</keyword>
<dbReference type="SUPFAM" id="SSF54211">
    <property type="entry name" value="Ribosomal protein S5 domain 2-like"/>
    <property type="match status" value="1"/>
</dbReference>
<comment type="similarity">
    <text evidence="1">Belongs to the peptidase S16 family.</text>
</comment>
<dbReference type="Gene3D" id="3.30.230.10">
    <property type="match status" value="1"/>
</dbReference>
<organism evidence="5 6">
    <name type="scientific">Pseudokineococcus marinus</name>
    <dbReference type="NCBI Taxonomy" id="351215"/>
    <lineage>
        <taxon>Bacteria</taxon>
        <taxon>Bacillati</taxon>
        <taxon>Actinomycetota</taxon>
        <taxon>Actinomycetes</taxon>
        <taxon>Kineosporiales</taxon>
        <taxon>Kineosporiaceae</taxon>
        <taxon>Pseudokineococcus</taxon>
    </lineage>
</organism>
<proteinExistence type="inferred from homology"/>
<dbReference type="InterPro" id="IPR036034">
    <property type="entry name" value="PDZ_sf"/>
</dbReference>
<accession>A0A849BNH8</accession>
<evidence type="ECO:0000259" key="4">
    <source>
        <dbReference type="PROSITE" id="PS51786"/>
    </source>
</evidence>
<evidence type="ECO:0000256" key="1">
    <source>
        <dbReference type="PROSITE-ProRule" id="PRU01122"/>
    </source>
</evidence>
<dbReference type="PANTHER" id="PTHR10046">
    <property type="entry name" value="ATP DEPENDENT LON PROTEASE FAMILY MEMBER"/>
    <property type="match status" value="1"/>
</dbReference>
<gene>
    <name evidence="5" type="ORF">HLB09_03400</name>
</gene>
<dbReference type="EC" id="3.4.21.53" evidence="1"/>